<dbReference type="EMBL" id="VXIS01000272">
    <property type="protein sequence ID" value="KAA8895336.1"/>
    <property type="molecule type" value="Genomic_DNA"/>
</dbReference>
<dbReference type="InParanoid" id="A0A5J5EK43"/>
<dbReference type="SUPFAM" id="SSF55729">
    <property type="entry name" value="Acyl-CoA N-acyltransferases (Nat)"/>
    <property type="match status" value="1"/>
</dbReference>
<dbReference type="PANTHER" id="PTHR42791">
    <property type="entry name" value="GNAT FAMILY ACETYLTRANSFERASE"/>
    <property type="match status" value="1"/>
</dbReference>
<gene>
    <name evidence="2" type="ORF">FN846DRAFT_785215</name>
</gene>
<evidence type="ECO:0000259" key="1">
    <source>
        <dbReference type="PROSITE" id="PS51186"/>
    </source>
</evidence>
<proteinExistence type="predicted"/>
<dbReference type="CDD" id="cd04301">
    <property type="entry name" value="NAT_SF"/>
    <property type="match status" value="1"/>
</dbReference>
<reference evidence="2 3" key="1">
    <citation type="submission" date="2019-09" db="EMBL/GenBank/DDBJ databases">
        <title>Draft genome of the ectomycorrhizal ascomycete Sphaerosporella brunnea.</title>
        <authorList>
            <consortium name="DOE Joint Genome Institute"/>
            <person name="Benucci G.M."/>
            <person name="Marozzi G."/>
            <person name="Antonielli L."/>
            <person name="Sanchez S."/>
            <person name="Marco P."/>
            <person name="Wang X."/>
            <person name="Falini L.B."/>
            <person name="Barry K."/>
            <person name="Haridas S."/>
            <person name="Lipzen A."/>
            <person name="Labutti K."/>
            <person name="Grigoriev I.V."/>
            <person name="Murat C."/>
            <person name="Martin F."/>
            <person name="Albertini E."/>
            <person name="Donnini D."/>
            <person name="Bonito G."/>
        </authorList>
    </citation>
    <scope>NUCLEOTIDE SEQUENCE [LARGE SCALE GENOMIC DNA]</scope>
    <source>
        <strain evidence="2 3">Sb_GMNB300</strain>
    </source>
</reference>
<feature type="domain" description="N-acetyltransferase" evidence="1">
    <location>
        <begin position="69"/>
        <end position="205"/>
    </location>
</feature>
<evidence type="ECO:0000313" key="2">
    <source>
        <dbReference type="EMBL" id="KAA8895336.1"/>
    </source>
</evidence>
<dbReference type="InterPro" id="IPR000182">
    <property type="entry name" value="GNAT_dom"/>
</dbReference>
<dbReference type="PANTHER" id="PTHR42791:SF1">
    <property type="entry name" value="N-ACETYLTRANSFERASE DOMAIN-CONTAINING PROTEIN"/>
    <property type="match status" value="1"/>
</dbReference>
<dbReference type="InterPro" id="IPR052523">
    <property type="entry name" value="Trichothecene_AcTrans"/>
</dbReference>
<dbReference type="OrthoDB" id="410198at2759"/>
<organism evidence="2 3">
    <name type="scientific">Sphaerosporella brunnea</name>
    <dbReference type="NCBI Taxonomy" id="1250544"/>
    <lineage>
        <taxon>Eukaryota</taxon>
        <taxon>Fungi</taxon>
        <taxon>Dikarya</taxon>
        <taxon>Ascomycota</taxon>
        <taxon>Pezizomycotina</taxon>
        <taxon>Pezizomycetes</taxon>
        <taxon>Pezizales</taxon>
        <taxon>Pyronemataceae</taxon>
        <taxon>Sphaerosporella</taxon>
    </lineage>
</organism>
<dbReference type="Pfam" id="PF13508">
    <property type="entry name" value="Acetyltransf_7"/>
    <property type="match status" value="1"/>
</dbReference>
<protein>
    <recommendedName>
        <fullName evidence="1">N-acetyltransferase domain-containing protein</fullName>
    </recommendedName>
</protein>
<accession>A0A5J5EK43</accession>
<comment type="caution">
    <text evidence="2">The sequence shown here is derived from an EMBL/GenBank/DDBJ whole genome shotgun (WGS) entry which is preliminary data.</text>
</comment>
<dbReference type="PROSITE" id="PS51186">
    <property type="entry name" value="GNAT"/>
    <property type="match status" value="1"/>
</dbReference>
<dbReference type="GO" id="GO:0016747">
    <property type="term" value="F:acyltransferase activity, transferring groups other than amino-acyl groups"/>
    <property type="evidence" value="ECO:0007669"/>
    <property type="project" value="InterPro"/>
</dbReference>
<evidence type="ECO:0000313" key="3">
    <source>
        <dbReference type="Proteomes" id="UP000326924"/>
    </source>
</evidence>
<keyword evidence="3" id="KW-1185">Reference proteome</keyword>
<dbReference type="Proteomes" id="UP000326924">
    <property type="component" value="Unassembled WGS sequence"/>
</dbReference>
<name>A0A5J5EK43_9PEZI</name>
<dbReference type="AlphaFoldDB" id="A0A5J5EK43"/>
<sequence length="267" mass="30878">MGDYKTCARTLAKAFNSDDVAFYFLDVPDNGGKTREQLWPLHLEVFEYVVCAHIHNGLVLSVGENHEGVALWMPPGKDIDDWFTIFRSGIWRLWFKLTVEGRKRYFGEFIEVLHRTKVNALGEQHEEAWYLVYLGVAPAARGRGYARKLVEHMTKVISPGGAPCYLESSHIRNLPMYQRFGFIPHSRIELGPDTCKPVPLDIMIRPRLNFTGKKNWTVTRWLLFQFKPFFPWLGGLVILGGIKYWMPQLDCLLGKNPSSFVCRYCKF</sequence>
<dbReference type="InterPro" id="IPR016181">
    <property type="entry name" value="Acyl_CoA_acyltransferase"/>
</dbReference>
<dbReference type="Gene3D" id="3.40.630.30">
    <property type="match status" value="1"/>
</dbReference>